<feature type="region of interest" description="Disordered" evidence="9">
    <location>
        <begin position="1239"/>
        <end position="1279"/>
    </location>
</feature>
<feature type="binding site" evidence="7">
    <location>
        <position position="82"/>
    </location>
    <ligand>
        <name>ATP</name>
        <dbReference type="ChEBI" id="CHEBI:30616"/>
    </ligand>
</feature>
<feature type="non-terminal residue" evidence="11">
    <location>
        <position position="1"/>
    </location>
</feature>
<feature type="compositionally biased region" description="Basic and acidic residues" evidence="9">
    <location>
        <begin position="456"/>
        <end position="465"/>
    </location>
</feature>
<gene>
    <name evidence="11" type="ORF">B4U79_11113</name>
</gene>
<dbReference type="PROSITE" id="PS50011">
    <property type="entry name" value="PROTEIN_KINASE_DOM"/>
    <property type="match status" value="1"/>
</dbReference>
<feature type="compositionally biased region" description="Basic and acidic residues" evidence="9">
    <location>
        <begin position="357"/>
        <end position="372"/>
    </location>
</feature>
<evidence type="ECO:0000259" key="10">
    <source>
        <dbReference type="PROSITE" id="PS50011"/>
    </source>
</evidence>
<keyword evidence="12" id="KW-1185">Reference proteome</keyword>
<dbReference type="PANTHER" id="PTHR46538">
    <property type="entry name" value="PROTEIN KINASE DOMAIN-CONTAINING PROTEIN"/>
    <property type="match status" value="1"/>
</dbReference>
<feature type="compositionally biased region" description="Basic and acidic residues" evidence="9">
    <location>
        <begin position="408"/>
        <end position="432"/>
    </location>
</feature>
<dbReference type="GO" id="GO:0005524">
    <property type="term" value="F:ATP binding"/>
    <property type="evidence" value="ECO:0007669"/>
    <property type="project" value="UniProtKB-UniRule"/>
</dbReference>
<feature type="compositionally biased region" description="Basic and acidic residues" evidence="9">
    <location>
        <begin position="759"/>
        <end position="768"/>
    </location>
</feature>
<feature type="domain" description="Protein kinase" evidence="10">
    <location>
        <begin position="53"/>
        <end position="311"/>
    </location>
</feature>
<name>A0A3S3PVZ8_9ACAR</name>
<evidence type="ECO:0000256" key="3">
    <source>
        <dbReference type="ARBA" id="ARBA00022679"/>
    </source>
</evidence>
<evidence type="ECO:0000313" key="12">
    <source>
        <dbReference type="Proteomes" id="UP000285301"/>
    </source>
</evidence>
<dbReference type="InterPro" id="IPR008271">
    <property type="entry name" value="Ser/Thr_kinase_AS"/>
</dbReference>
<dbReference type="Gene3D" id="1.10.510.10">
    <property type="entry name" value="Transferase(Phosphotransferase) domain 1"/>
    <property type="match status" value="1"/>
</dbReference>
<evidence type="ECO:0000313" key="11">
    <source>
        <dbReference type="EMBL" id="RWS09154.1"/>
    </source>
</evidence>
<feature type="compositionally biased region" description="Basic and acidic residues" evidence="9">
    <location>
        <begin position="573"/>
        <end position="583"/>
    </location>
</feature>
<feature type="region of interest" description="Disordered" evidence="9">
    <location>
        <begin position="573"/>
        <end position="597"/>
    </location>
</feature>
<feature type="compositionally biased region" description="Polar residues" evidence="9">
    <location>
        <begin position="345"/>
        <end position="356"/>
    </location>
</feature>
<evidence type="ECO:0000256" key="5">
    <source>
        <dbReference type="ARBA" id="ARBA00022777"/>
    </source>
</evidence>
<dbReference type="AlphaFoldDB" id="A0A3S3PVZ8"/>
<dbReference type="GO" id="GO:0004674">
    <property type="term" value="F:protein serine/threonine kinase activity"/>
    <property type="evidence" value="ECO:0007669"/>
    <property type="project" value="UniProtKB-KW"/>
</dbReference>
<dbReference type="Pfam" id="PF12474">
    <property type="entry name" value="PKK"/>
    <property type="match status" value="2"/>
</dbReference>
<dbReference type="PANTHER" id="PTHR46538:SF3">
    <property type="entry name" value="PROTEIN KINASE DOMAIN-CONTAINING PROTEIN"/>
    <property type="match status" value="1"/>
</dbReference>
<dbReference type="PROSITE" id="PS00107">
    <property type="entry name" value="PROTEIN_KINASE_ATP"/>
    <property type="match status" value="1"/>
</dbReference>
<keyword evidence="6 7" id="KW-0067">ATP-binding</keyword>
<dbReference type="Gene3D" id="3.30.200.20">
    <property type="entry name" value="Phosphorylase Kinase, domain 1"/>
    <property type="match status" value="1"/>
</dbReference>
<organism evidence="11 12">
    <name type="scientific">Dinothrombium tinctorium</name>
    <dbReference type="NCBI Taxonomy" id="1965070"/>
    <lineage>
        <taxon>Eukaryota</taxon>
        <taxon>Metazoa</taxon>
        <taxon>Ecdysozoa</taxon>
        <taxon>Arthropoda</taxon>
        <taxon>Chelicerata</taxon>
        <taxon>Arachnida</taxon>
        <taxon>Acari</taxon>
        <taxon>Acariformes</taxon>
        <taxon>Trombidiformes</taxon>
        <taxon>Prostigmata</taxon>
        <taxon>Anystina</taxon>
        <taxon>Parasitengona</taxon>
        <taxon>Trombidioidea</taxon>
        <taxon>Trombidiidae</taxon>
        <taxon>Dinothrombium</taxon>
    </lineage>
</organism>
<accession>A0A3S3PVZ8</accession>
<feature type="compositionally biased region" description="Basic residues" evidence="9">
    <location>
        <begin position="1242"/>
        <end position="1257"/>
    </location>
</feature>
<evidence type="ECO:0000256" key="4">
    <source>
        <dbReference type="ARBA" id="ARBA00022741"/>
    </source>
</evidence>
<dbReference type="EMBL" id="NCKU01002630">
    <property type="protein sequence ID" value="RWS09154.1"/>
    <property type="molecule type" value="Genomic_DNA"/>
</dbReference>
<evidence type="ECO:0000256" key="2">
    <source>
        <dbReference type="ARBA" id="ARBA00022553"/>
    </source>
</evidence>
<keyword evidence="3" id="KW-0808">Transferase</keyword>
<feature type="compositionally biased region" description="Polar residues" evidence="9">
    <location>
        <begin position="722"/>
        <end position="758"/>
    </location>
</feature>
<evidence type="ECO:0000256" key="1">
    <source>
        <dbReference type="ARBA" id="ARBA00022527"/>
    </source>
</evidence>
<evidence type="ECO:0000256" key="9">
    <source>
        <dbReference type="SAM" id="MobiDB-lite"/>
    </source>
</evidence>
<keyword evidence="1" id="KW-0723">Serine/threonine-protein kinase</keyword>
<dbReference type="FunFam" id="1.10.510.10:FF:001091">
    <property type="entry name" value="STE family protein kinase"/>
    <property type="match status" value="1"/>
</dbReference>
<evidence type="ECO:0000256" key="6">
    <source>
        <dbReference type="ARBA" id="ARBA00022840"/>
    </source>
</evidence>
<evidence type="ECO:0000256" key="7">
    <source>
        <dbReference type="PROSITE-ProRule" id="PRU10141"/>
    </source>
</evidence>
<feature type="region of interest" description="Disordered" evidence="9">
    <location>
        <begin position="683"/>
        <end position="804"/>
    </location>
</feature>
<dbReference type="InterPro" id="IPR000719">
    <property type="entry name" value="Prot_kinase_dom"/>
</dbReference>
<proteinExistence type="predicted"/>
<dbReference type="Pfam" id="PF00069">
    <property type="entry name" value="Pkinase"/>
    <property type="match status" value="1"/>
</dbReference>
<protein>
    <submittedName>
        <fullName evidence="11">STE20-like serine/threonine-protein kinase</fullName>
    </submittedName>
</protein>
<feature type="coiled-coil region" evidence="8">
    <location>
        <begin position="887"/>
        <end position="948"/>
    </location>
</feature>
<dbReference type="InterPro" id="IPR051585">
    <property type="entry name" value="STE20_Ser/Thr_Kinases"/>
</dbReference>
<dbReference type="SUPFAM" id="SSF56112">
    <property type="entry name" value="Protein kinase-like (PK-like)"/>
    <property type="match status" value="1"/>
</dbReference>
<keyword evidence="2" id="KW-0597">Phosphoprotein</keyword>
<reference evidence="11 12" key="1">
    <citation type="journal article" date="2018" name="Gigascience">
        <title>Genomes of trombidid mites reveal novel predicted allergens and laterally-transferred genes associated with secondary metabolism.</title>
        <authorList>
            <person name="Dong X."/>
            <person name="Chaisiri K."/>
            <person name="Xia D."/>
            <person name="Armstrong S.D."/>
            <person name="Fang Y."/>
            <person name="Donnelly M.J."/>
            <person name="Kadowaki T."/>
            <person name="McGarry J.W."/>
            <person name="Darby A.C."/>
            <person name="Makepeace B.L."/>
        </authorList>
    </citation>
    <scope>NUCLEOTIDE SEQUENCE [LARGE SCALE GENOMIC DNA]</scope>
    <source>
        <strain evidence="11">UoL-WK</strain>
    </source>
</reference>
<feature type="region of interest" description="Disordered" evidence="9">
    <location>
        <begin position="1129"/>
        <end position="1150"/>
    </location>
</feature>
<dbReference type="FunFam" id="3.30.200.20:FF:000353">
    <property type="entry name" value="Sterile20-like kinase, isoform B"/>
    <property type="match status" value="1"/>
</dbReference>
<dbReference type="Proteomes" id="UP000285301">
    <property type="component" value="Unassembled WGS sequence"/>
</dbReference>
<dbReference type="STRING" id="1965070.A0A3S3PVZ8"/>
<keyword evidence="8" id="KW-0175">Coiled coil</keyword>
<feature type="compositionally biased region" description="Basic and acidic residues" evidence="9">
    <location>
        <begin position="685"/>
        <end position="706"/>
    </location>
</feature>
<evidence type="ECO:0000256" key="8">
    <source>
        <dbReference type="SAM" id="Coils"/>
    </source>
</evidence>
<comment type="caution">
    <text evidence="11">The sequence shown here is derived from an EMBL/GenBank/DDBJ whole genome shotgun (WGS) entry which is preliminary data.</text>
</comment>
<dbReference type="SMART" id="SM00220">
    <property type="entry name" value="S_TKc"/>
    <property type="match status" value="1"/>
</dbReference>
<keyword evidence="5 11" id="KW-0418">Kinase</keyword>
<dbReference type="CDD" id="cd06611">
    <property type="entry name" value="STKc_SLK_like"/>
    <property type="match status" value="1"/>
</dbReference>
<dbReference type="InterPro" id="IPR022165">
    <property type="entry name" value="PKK"/>
</dbReference>
<dbReference type="InterPro" id="IPR017441">
    <property type="entry name" value="Protein_kinase_ATP_BS"/>
</dbReference>
<sequence>GRKVETTRDGQIMAGFLDKIGKIFNRNNSFNSDAKRKKLFHNIRFNENPEDFWEIVGELGDGAFGKVYKAQHKENGKLAAAKICELKGEDELEDFNVEIDILTECHHKNIVELLEAFFYDEKLWMLIEFCEGGAVDSIMIDLEKPLTESQIRYICHEICEGLAFLHKKKVIHRDLKAGNILLTLDGGVKIADFGVSAKNKHTLQKRDSFRGTPYWMAPEVVICETYRDNPYDYKADIWSLGITAIELAEREPPNHEMTPMRVLLKIQKSDPPRLSEPSKWSKEFNEFVAYCLIKDPNQRPSAEDLLKHPFIKDCNDSKPIRDLIIEYKAEIFDEVLTDDDDAASDEQSVRQSIIESQRSDEHDEEFINEKNEAQLIDSNAKPKPKAPSPPLPLPTKEKVTSNLEEISEEKAQNEKVPSKTEKDEKTVSDEQKQNLQQQRSPTKRPAPQPPVQLSVAKEKLTTHEEEKDDVQNLASVNNVSQESIQNEITLSEEDNEVKLDVCDNVAEENEISKIEPVSHLVEEKQEPEPEHYYAPTKAIGEVTVSSDHSTIIDENSADISHVSIVTIDNGKDISIKTAPREDLPTETSESSGSDKRVFINEQKNDDIIILKDAPTSDEVIVVSNNFILKDNSEDTARLTDYDAVSKPLIVDSEFDERASVHTSSSDSSVGKRVKINLNLVSESEESSKSESFKNETKVCSDNETGKAKLSKTQSTEEKRASKTSATDDNLSVPNSYNQASNIKRQPSDTGSFESFKSLNSDKENRGDSQTDQTQVLLRKKKEKDTSGNCHIKKSGAINSRNATQKKTLTRTRKFVIDGVVVTTTTNKVIYGDVDKARDDHVVRKQELRELKMLQKLENKQFQDLALKAQIAREQQEKRVETEIAALVRTYDNDLEALNRQQKQLVEKAEQQQEIDLKFASKKIRTEQEKELKQFREGMKNEVKLLKQEIDLLPKDKRKDVFKVRKEKLDMELAERERLFHEKLNESHDISMRRLSESHREKIALLERQFLQQKQQLLRTREAAIWELEERHMHERHQLAKRQLKDIFFLQRHQLLVRHEQELEQVKRMAAREEEELLKRQAIEKRNLPKRIRSEMKTRELMFRESLRISLTHLPTPEDERDRLRKFQESEKQRYKAEQQRQEQKHKRQLEELRSNCDAAIRELEQLQNEKRKALMEHETAKLKQLEEEHANEYKEWKANLKPRKQKLEEEFARQREEQERFYGNSVAYVHDFAVKTADNCNHHNHSRSSHSHSHRPNSRGSGSPASTPTAEMPLPSYHI</sequence>
<dbReference type="PROSITE" id="PS00108">
    <property type="entry name" value="PROTEIN_KINASE_ST"/>
    <property type="match status" value="1"/>
</dbReference>
<keyword evidence="4 7" id="KW-0547">Nucleotide-binding</keyword>
<dbReference type="InterPro" id="IPR011009">
    <property type="entry name" value="Kinase-like_dom_sf"/>
</dbReference>
<feature type="region of interest" description="Disordered" evidence="9">
    <location>
        <begin position="338"/>
        <end position="478"/>
    </location>
</feature>
<dbReference type="OrthoDB" id="6506126at2759"/>